<dbReference type="InterPro" id="IPR051685">
    <property type="entry name" value="Ycf3/AcsC/BcsC/TPR_MFPF"/>
</dbReference>
<keyword evidence="2 3" id="KW-0802">TPR repeat</keyword>
<feature type="repeat" description="TPR" evidence="3">
    <location>
        <begin position="84"/>
        <end position="117"/>
    </location>
</feature>
<dbReference type="Proteomes" id="UP000189670">
    <property type="component" value="Unassembled WGS sequence"/>
</dbReference>
<evidence type="ECO:0000256" key="1">
    <source>
        <dbReference type="ARBA" id="ARBA00022737"/>
    </source>
</evidence>
<dbReference type="SUPFAM" id="SSF48452">
    <property type="entry name" value="TPR-like"/>
    <property type="match status" value="1"/>
</dbReference>
<dbReference type="AlphaFoldDB" id="A0A1V1PBW2"/>
<dbReference type="InterPro" id="IPR011990">
    <property type="entry name" value="TPR-like_helical_dom_sf"/>
</dbReference>
<dbReference type="SMART" id="SM00028">
    <property type="entry name" value="TPR"/>
    <property type="match status" value="2"/>
</dbReference>
<dbReference type="Gene3D" id="1.25.40.10">
    <property type="entry name" value="Tetratricopeptide repeat domain"/>
    <property type="match status" value="1"/>
</dbReference>
<name>A0A1V1PBW2_9BACT</name>
<dbReference type="PROSITE" id="PS50005">
    <property type="entry name" value="TPR"/>
    <property type="match status" value="2"/>
</dbReference>
<comment type="caution">
    <text evidence="4">The sequence shown here is derived from an EMBL/GenBank/DDBJ whole genome shotgun (WGS) entry which is preliminary data.</text>
</comment>
<protein>
    <submittedName>
        <fullName evidence="4">TPR repeat-containing protein</fullName>
    </submittedName>
</protein>
<evidence type="ECO:0000313" key="4">
    <source>
        <dbReference type="EMBL" id="ETR72399.1"/>
    </source>
</evidence>
<proteinExistence type="predicted"/>
<dbReference type="PROSITE" id="PS50293">
    <property type="entry name" value="TPR_REGION"/>
    <property type="match status" value="1"/>
</dbReference>
<accession>A0A1V1PBW2</accession>
<evidence type="ECO:0000256" key="3">
    <source>
        <dbReference type="PROSITE-ProRule" id="PRU00339"/>
    </source>
</evidence>
<dbReference type="PANTHER" id="PTHR44943:SF8">
    <property type="entry name" value="TPR REPEAT-CONTAINING PROTEIN MJ0263"/>
    <property type="match status" value="1"/>
</dbReference>
<gene>
    <name evidence="4" type="ORF">OMM_07526</name>
</gene>
<reference evidence="5" key="1">
    <citation type="submission" date="2012-11" db="EMBL/GenBank/DDBJ databases">
        <authorList>
            <person name="Lucero-Rivera Y.E."/>
            <person name="Tovar-Ramirez D."/>
        </authorList>
    </citation>
    <scope>NUCLEOTIDE SEQUENCE [LARGE SCALE GENOMIC DNA]</scope>
    <source>
        <strain evidence="5">Araruama</strain>
    </source>
</reference>
<evidence type="ECO:0000313" key="5">
    <source>
        <dbReference type="Proteomes" id="UP000189670"/>
    </source>
</evidence>
<evidence type="ECO:0000256" key="2">
    <source>
        <dbReference type="ARBA" id="ARBA00022803"/>
    </source>
</evidence>
<sequence length="153" mass="17234">MEATLKSIEPTIKRDYSDNISKGERLFEAGKIEEAIQCFEGILVKNLRNAEALNNLGVISYAIGDFESAEKFLLKTLSINPNHIRALINIADVYRQSGRFNDAARHLTTAIELESKNPEIWECLSNFYKDIGDHEQAQTARNNSTMLKQGSTQ</sequence>
<dbReference type="EMBL" id="ATBP01000152">
    <property type="protein sequence ID" value="ETR72399.1"/>
    <property type="molecule type" value="Genomic_DNA"/>
</dbReference>
<dbReference type="PANTHER" id="PTHR44943">
    <property type="entry name" value="CELLULOSE SYNTHASE OPERON PROTEIN C"/>
    <property type="match status" value="1"/>
</dbReference>
<keyword evidence="1" id="KW-0677">Repeat</keyword>
<dbReference type="InterPro" id="IPR019734">
    <property type="entry name" value="TPR_rpt"/>
</dbReference>
<dbReference type="Pfam" id="PF13424">
    <property type="entry name" value="TPR_12"/>
    <property type="match status" value="1"/>
</dbReference>
<organism evidence="4 5">
    <name type="scientific">Candidatus Magnetoglobus multicellularis str. Araruama</name>
    <dbReference type="NCBI Taxonomy" id="890399"/>
    <lineage>
        <taxon>Bacteria</taxon>
        <taxon>Pseudomonadati</taxon>
        <taxon>Thermodesulfobacteriota</taxon>
        <taxon>Desulfobacteria</taxon>
        <taxon>Desulfobacterales</taxon>
        <taxon>Desulfobacteraceae</taxon>
        <taxon>Candidatus Magnetoglobus</taxon>
    </lineage>
</organism>
<feature type="repeat" description="TPR" evidence="3">
    <location>
        <begin position="50"/>
        <end position="83"/>
    </location>
</feature>